<protein>
    <recommendedName>
        <fullName evidence="2">N-acyltransferase N-terminal domain-containing protein</fullName>
    </recommendedName>
</protein>
<organism evidence="3 4">
    <name type="scientific">Kribbella aluminosa</name>
    <dbReference type="NCBI Taxonomy" id="416017"/>
    <lineage>
        <taxon>Bacteria</taxon>
        <taxon>Bacillati</taxon>
        <taxon>Actinomycetota</taxon>
        <taxon>Actinomycetes</taxon>
        <taxon>Propionibacteriales</taxon>
        <taxon>Kribbellaceae</taxon>
        <taxon>Kribbella</taxon>
    </lineage>
</organism>
<evidence type="ECO:0000313" key="4">
    <source>
        <dbReference type="Proteomes" id="UP000755585"/>
    </source>
</evidence>
<feature type="domain" description="N-acyltransferase N-terminal" evidence="2">
    <location>
        <begin position="27"/>
        <end position="148"/>
    </location>
</feature>
<dbReference type="EMBL" id="JAGINT010000002">
    <property type="protein sequence ID" value="MBP2354059.1"/>
    <property type="molecule type" value="Genomic_DNA"/>
</dbReference>
<name>A0ABS4UR16_9ACTN</name>
<dbReference type="Proteomes" id="UP000755585">
    <property type="component" value="Unassembled WGS sequence"/>
</dbReference>
<reference evidence="3 4" key="1">
    <citation type="submission" date="2021-03" db="EMBL/GenBank/DDBJ databases">
        <title>Sequencing the genomes of 1000 actinobacteria strains.</title>
        <authorList>
            <person name="Klenk H.-P."/>
        </authorList>
    </citation>
    <scope>NUCLEOTIDE SEQUENCE [LARGE SCALE GENOMIC DNA]</scope>
    <source>
        <strain evidence="3 4">DSM 18824</strain>
    </source>
</reference>
<keyword evidence="4" id="KW-1185">Reference proteome</keyword>
<evidence type="ECO:0000313" key="3">
    <source>
        <dbReference type="EMBL" id="MBP2354059.1"/>
    </source>
</evidence>
<dbReference type="InterPro" id="IPR041273">
    <property type="entry name" value="NAT_N"/>
</dbReference>
<gene>
    <name evidence="3" type="ORF">JOF29_005169</name>
</gene>
<proteinExistence type="predicted"/>
<dbReference type="Pfam" id="PF18082">
    <property type="entry name" value="NAT_N"/>
    <property type="match status" value="1"/>
</dbReference>
<comment type="caution">
    <text evidence="3">The sequence shown here is derived from an EMBL/GenBank/DDBJ whole genome shotgun (WGS) entry which is preliminary data.</text>
</comment>
<evidence type="ECO:0000259" key="2">
    <source>
        <dbReference type="Pfam" id="PF18082"/>
    </source>
</evidence>
<accession>A0ABS4UR16</accession>
<feature type="region of interest" description="Disordered" evidence="1">
    <location>
        <begin position="1"/>
        <end position="28"/>
    </location>
</feature>
<evidence type="ECO:0000256" key="1">
    <source>
        <dbReference type="SAM" id="MobiDB-lite"/>
    </source>
</evidence>
<sequence>MTAAKRVGFKDPERFKGLGTGPEPPGNAEELMAYCGVTPADRREMLAARPDPEREPEWWAVTGALAAEVERDLGLAVPSVGFSSWPSVPADASPTGLFAPAWALLASLPGLRELHAQRGVPESVTVATVSALGGVMGTHRHIHGRPGVGLMPLWSTSDAGTRKSRWPVSSATPGCWIHSWRSTCVLTPTSSASRTGSTCCRTCRKRTPLRETVS</sequence>